<sequence length="94" mass="10739">MTAFMTLTRADVDHDHEEKVLVNPQHITEVRVKRLEKRKDFDDRALLSLTLQGGGTLTVLALDENRKPIPQEKAYTVDRGRLLLQFNQAVRAVS</sequence>
<gene>
    <name evidence="1" type="ORF">ACFSDA_16035</name>
</gene>
<organism evidence="1 2">
    <name type="scientific">Brachybacterium rhamnosum</name>
    <dbReference type="NCBI Taxonomy" id="173361"/>
    <lineage>
        <taxon>Bacteria</taxon>
        <taxon>Bacillati</taxon>
        <taxon>Actinomycetota</taxon>
        <taxon>Actinomycetes</taxon>
        <taxon>Micrococcales</taxon>
        <taxon>Dermabacteraceae</taxon>
        <taxon>Brachybacterium</taxon>
    </lineage>
</organism>
<evidence type="ECO:0000313" key="1">
    <source>
        <dbReference type="EMBL" id="MFD1836573.1"/>
    </source>
</evidence>
<dbReference type="Proteomes" id="UP001597280">
    <property type="component" value="Unassembled WGS sequence"/>
</dbReference>
<dbReference type="EMBL" id="JBHUFL010000004">
    <property type="protein sequence ID" value="MFD1836573.1"/>
    <property type="molecule type" value="Genomic_DNA"/>
</dbReference>
<accession>A0ABW4Q1A4</accession>
<proteinExistence type="predicted"/>
<protein>
    <submittedName>
        <fullName evidence="1">Uncharacterized protein</fullName>
    </submittedName>
</protein>
<evidence type="ECO:0000313" key="2">
    <source>
        <dbReference type="Proteomes" id="UP001597280"/>
    </source>
</evidence>
<dbReference type="RefSeq" id="WP_343906169.1">
    <property type="nucleotide sequence ID" value="NZ_BAAAIS010000004.1"/>
</dbReference>
<name>A0ABW4Q1A4_9MICO</name>
<keyword evidence="2" id="KW-1185">Reference proteome</keyword>
<comment type="caution">
    <text evidence="1">The sequence shown here is derived from an EMBL/GenBank/DDBJ whole genome shotgun (WGS) entry which is preliminary data.</text>
</comment>
<reference evidence="2" key="1">
    <citation type="journal article" date="2019" name="Int. J. Syst. Evol. Microbiol.">
        <title>The Global Catalogue of Microorganisms (GCM) 10K type strain sequencing project: providing services to taxonomists for standard genome sequencing and annotation.</title>
        <authorList>
            <consortium name="The Broad Institute Genomics Platform"/>
            <consortium name="The Broad Institute Genome Sequencing Center for Infectious Disease"/>
            <person name="Wu L."/>
            <person name="Ma J."/>
        </authorList>
    </citation>
    <scope>NUCLEOTIDE SEQUENCE [LARGE SCALE GENOMIC DNA]</scope>
    <source>
        <strain evidence="2">JCM 11650</strain>
    </source>
</reference>